<name>A0A1I5ZWM4_9GAMM</name>
<dbReference type="EMBL" id="FOYD01000001">
    <property type="protein sequence ID" value="SFQ60889.1"/>
    <property type="molecule type" value="Genomic_DNA"/>
</dbReference>
<feature type="transmembrane region" description="Helical" evidence="1">
    <location>
        <begin position="6"/>
        <end position="27"/>
    </location>
</feature>
<dbReference type="InterPro" id="IPR019617">
    <property type="entry name" value="DUF2489"/>
</dbReference>
<evidence type="ECO:0000256" key="1">
    <source>
        <dbReference type="SAM" id="Phobius"/>
    </source>
</evidence>
<dbReference type="STRING" id="1002526.SAMN05216578_101377"/>
<dbReference type="Pfam" id="PF10675">
    <property type="entry name" value="DUF2489"/>
    <property type="match status" value="1"/>
</dbReference>
<keyword evidence="1" id="KW-0472">Membrane</keyword>
<feature type="domain" description="DUF2489" evidence="2">
    <location>
        <begin position="15"/>
        <end position="139"/>
    </location>
</feature>
<evidence type="ECO:0000313" key="3">
    <source>
        <dbReference type="EMBL" id="SFQ60889.1"/>
    </source>
</evidence>
<accession>A0A1I5ZWM4</accession>
<dbReference type="AlphaFoldDB" id="A0A1I5ZWM4"/>
<dbReference type="Proteomes" id="UP000242815">
    <property type="component" value="Unassembled WGS sequence"/>
</dbReference>
<keyword evidence="1" id="KW-0812">Transmembrane</keyword>
<sequence length="146" mass="16713">MQPTEWLVLSGLLLIFLLAGYAAWLWYQVWRNRQRQAESLQARNQRLAGDIRVLAQALLDGQLPAIEGAIRLKVLLDNYSGARPADLDIEVLETLYNATAHIPTHAAWKELPLAERRQHERHMAELEQQHRDALLRTAEVLRHGLG</sequence>
<proteinExistence type="predicted"/>
<dbReference type="RefSeq" id="WP_177197762.1">
    <property type="nucleotide sequence ID" value="NZ_FOYD01000001.1"/>
</dbReference>
<organism evidence="3 4">
    <name type="scientific">Halopseudomonas formosensis</name>
    <dbReference type="NCBI Taxonomy" id="1002526"/>
    <lineage>
        <taxon>Bacteria</taxon>
        <taxon>Pseudomonadati</taxon>
        <taxon>Pseudomonadota</taxon>
        <taxon>Gammaproteobacteria</taxon>
        <taxon>Pseudomonadales</taxon>
        <taxon>Pseudomonadaceae</taxon>
        <taxon>Halopseudomonas</taxon>
    </lineage>
</organism>
<evidence type="ECO:0000259" key="2">
    <source>
        <dbReference type="Pfam" id="PF10675"/>
    </source>
</evidence>
<protein>
    <recommendedName>
        <fullName evidence="2">DUF2489 domain-containing protein</fullName>
    </recommendedName>
</protein>
<evidence type="ECO:0000313" key="4">
    <source>
        <dbReference type="Proteomes" id="UP000242815"/>
    </source>
</evidence>
<reference evidence="3 4" key="1">
    <citation type="submission" date="2016-10" db="EMBL/GenBank/DDBJ databases">
        <authorList>
            <person name="de Groot N.N."/>
        </authorList>
    </citation>
    <scope>NUCLEOTIDE SEQUENCE [LARGE SCALE GENOMIC DNA]</scope>
    <source>
        <strain evidence="3 4">JCM 18415</strain>
    </source>
</reference>
<gene>
    <name evidence="3" type="ORF">SAMN05216578_101377</name>
</gene>
<keyword evidence="1" id="KW-1133">Transmembrane helix</keyword>